<feature type="region of interest" description="Disordered" evidence="1">
    <location>
        <begin position="135"/>
        <end position="187"/>
    </location>
</feature>
<dbReference type="RefSeq" id="WP_200612975.1">
    <property type="nucleotide sequence ID" value="NZ_JAEHHL010000012.1"/>
</dbReference>
<dbReference type="PIRSF" id="PIRSF032064">
    <property type="entry name" value="UCP032064"/>
    <property type="match status" value="1"/>
</dbReference>
<evidence type="ECO:0000313" key="3">
    <source>
        <dbReference type="Proteomes" id="UP000655420"/>
    </source>
</evidence>
<dbReference type="InterPro" id="IPR007922">
    <property type="entry name" value="DciA-like"/>
</dbReference>
<organism evidence="2 3">
    <name type="scientific">Thermohalobaculum xanthum</name>
    <dbReference type="NCBI Taxonomy" id="2753746"/>
    <lineage>
        <taxon>Bacteria</taxon>
        <taxon>Pseudomonadati</taxon>
        <taxon>Pseudomonadota</taxon>
        <taxon>Alphaproteobacteria</taxon>
        <taxon>Rhodobacterales</taxon>
        <taxon>Paracoccaceae</taxon>
        <taxon>Thermohalobaculum</taxon>
    </lineage>
</organism>
<keyword evidence="3" id="KW-1185">Reference proteome</keyword>
<reference evidence="2" key="1">
    <citation type="submission" date="2020-12" db="EMBL/GenBank/DDBJ databases">
        <title>Bacterial taxonomy.</title>
        <authorList>
            <person name="Pan X."/>
        </authorList>
    </citation>
    <scope>NUCLEOTIDE SEQUENCE</scope>
    <source>
        <strain evidence="2">M0105</strain>
    </source>
</reference>
<dbReference type="Proteomes" id="UP000655420">
    <property type="component" value="Unassembled WGS sequence"/>
</dbReference>
<proteinExistence type="predicted"/>
<accession>A0A8J7M975</accession>
<dbReference type="Pfam" id="PF05258">
    <property type="entry name" value="DciA"/>
    <property type="match status" value="1"/>
</dbReference>
<evidence type="ECO:0000313" key="2">
    <source>
        <dbReference type="EMBL" id="MBK0401014.1"/>
    </source>
</evidence>
<gene>
    <name evidence="2" type="ORF">H0I76_17595</name>
</gene>
<dbReference type="AlphaFoldDB" id="A0A8J7M975"/>
<dbReference type="InterPro" id="IPR010593">
    <property type="entry name" value="DUF1159"/>
</dbReference>
<evidence type="ECO:0000256" key="1">
    <source>
        <dbReference type="SAM" id="MobiDB-lite"/>
    </source>
</evidence>
<name>A0A8J7M975_9RHOB</name>
<feature type="region of interest" description="Disordered" evidence="1">
    <location>
        <begin position="1"/>
        <end position="22"/>
    </location>
</feature>
<protein>
    <submittedName>
        <fullName evidence="2">DUF721 domain-containing protein</fullName>
    </submittedName>
</protein>
<sequence length="210" mass="21835">MASAVRGGKGSGRGLSSRGRGRGGFRAAGAAVTPGVVPLAEKQGFAESAVLLRWPEIVGAALSALCHPVKVSYGRGAELGATLLVRAEGPAALEVEHRAPQILERINAHYGYRAIARIRITQGTGLAGEAQPGFAEGATPFDADAPSPGRARPAPNPWRGEAREPAPVTSDARARAEQLARTVQNPALRDALSRMGAFVLSRPARPKPTE</sequence>
<dbReference type="EMBL" id="JAEHHL010000012">
    <property type="protein sequence ID" value="MBK0401014.1"/>
    <property type="molecule type" value="Genomic_DNA"/>
</dbReference>
<comment type="caution">
    <text evidence="2">The sequence shown here is derived from an EMBL/GenBank/DDBJ whole genome shotgun (WGS) entry which is preliminary data.</text>
</comment>